<dbReference type="InterPro" id="IPR012061">
    <property type="entry name" value="Glu_synth_lsu_3"/>
</dbReference>
<dbReference type="InterPro" id="IPR002489">
    <property type="entry name" value="Glu_synth_asu_C"/>
</dbReference>
<organism evidence="2">
    <name type="scientific">uncultured bacterium contig00039</name>
    <dbReference type="NCBI Taxonomy" id="1181527"/>
    <lineage>
        <taxon>Bacteria</taxon>
        <taxon>environmental samples</taxon>
    </lineage>
</organism>
<sequence>MSIIAQYLDFKELNEQIKAAGEYVHITDCYGQRFIGSGLSGKTLVIDGTPGNALGAYLDGTTIEVRGNAQDAAGDTMNDGKIIIHGNAGDALGYAMRGGSIFVKGDAGYRTGIHMKEYKDKKPVIVIGGKAGSFLGEYLAGGLIVLLGIGAENMQPVGNFTGTGMHGGKVFIRTDHDLAALPAQVVVDVANKDDLKEIEPVVSEFAGYFDMDAKSLMKDRFLVLRPNAKNPYKQLYTVN</sequence>
<protein>
    <submittedName>
        <fullName evidence="2">Glutamate synthase, alpha subunit domain protein</fullName>
    </submittedName>
</protein>
<dbReference type="AlphaFoldDB" id="A0A806K245"/>
<proteinExistence type="predicted"/>
<dbReference type="GO" id="GO:0016491">
    <property type="term" value="F:oxidoreductase activity"/>
    <property type="evidence" value="ECO:0007669"/>
    <property type="project" value="InterPro"/>
</dbReference>
<dbReference type="InterPro" id="IPR036485">
    <property type="entry name" value="Glu_synth_asu_C_sf"/>
</dbReference>
<dbReference type="EMBL" id="JQ844252">
    <property type="protein sequence ID" value="AGS53783.1"/>
    <property type="molecule type" value="Genomic_DNA"/>
</dbReference>
<evidence type="ECO:0000313" key="2">
    <source>
        <dbReference type="EMBL" id="AGS53783.1"/>
    </source>
</evidence>
<feature type="domain" description="Glutamate synthase alpha subunit C-terminal" evidence="1">
    <location>
        <begin position="13"/>
        <end position="177"/>
    </location>
</feature>
<dbReference type="Pfam" id="PF01493">
    <property type="entry name" value="GXGXG"/>
    <property type="match status" value="1"/>
</dbReference>
<dbReference type="PANTHER" id="PTHR39673:SF5">
    <property type="entry name" value="TUNGSTEN-CONTAINING FORMYLMETHANOFURAN DEHYDROGENASE 2 SUBUNIT C"/>
    <property type="match status" value="1"/>
</dbReference>
<dbReference type="PANTHER" id="PTHR39673">
    <property type="entry name" value="TUNGSTEN FORMYLMETHANOFURAN DEHYDROGENASE, SUBUNIT C (FWDC)"/>
    <property type="match status" value="1"/>
</dbReference>
<dbReference type="PIRSF" id="PIRSF006519">
    <property type="entry name" value="GOGAT_dom3"/>
    <property type="match status" value="1"/>
</dbReference>
<reference evidence="2" key="1">
    <citation type="submission" date="2012-03" db="EMBL/GenBank/DDBJ databases">
        <title>Functional metagenomics reveals considerable lignocellulase gene clusters in the gut microbiome of a wood-feeding higher termite.</title>
        <authorList>
            <person name="Liu N."/>
        </authorList>
    </citation>
    <scope>NUCLEOTIDE SEQUENCE</scope>
</reference>
<dbReference type="Gene3D" id="2.160.20.60">
    <property type="entry name" value="Glutamate synthase, alpha subunit, C-terminal domain"/>
    <property type="match status" value="1"/>
</dbReference>
<dbReference type="SUPFAM" id="SSF69336">
    <property type="entry name" value="Alpha subunit of glutamate synthase, C-terminal domain"/>
    <property type="match status" value="1"/>
</dbReference>
<name>A0A806K245_9BACT</name>
<evidence type="ECO:0000259" key="1">
    <source>
        <dbReference type="Pfam" id="PF01493"/>
    </source>
</evidence>
<accession>A0A806K245</accession>